<proteinExistence type="predicted"/>
<sequence>MDAVNRFRNAVMYTTNSSMMIPNLLHVINRDESMNGDGTCFAEMGTDRGKLIDLDPYGIEGFNYIISADYPIEGADVRFVIEPYNNMCVDLVSSGTDGYPRFYLLCAGVI</sequence>
<accession>A0A4U5M0J8</accession>
<reference evidence="1 2" key="2">
    <citation type="journal article" date="2019" name="G3 (Bethesda)">
        <title>Hybrid Assembly of the Genome of the Entomopathogenic Nematode Steinernema carpocapsae Identifies the X-Chromosome.</title>
        <authorList>
            <person name="Serra L."/>
            <person name="Macchietto M."/>
            <person name="Macias-Munoz A."/>
            <person name="McGill C.J."/>
            <person name="Rodriguez I.M."/>
            <person name="Rodriguez B."/>
            <person name="Murad R."/>
            <person name="Mortazavi A."/>
        </authorList>
    </citation>
    <scope>NUCLEOTIDE SEQUENCE [LARGE SCALE GENOMIC DNA]</scope>
    <source>
        <strain evidence="1 2">ALL</strain>
    </source>
</reference>
<name>A0A4U5M0J8_STECR</name>
<dbReference type="AlphaFoldDB" id="A0A4U5M0J8"/>
<evidence type="ECO:0000313" key="2">
    <source>
        <dbReference type="Proteomes" id="UP000298663"/>
    </source>
</evidence>
<reference evidence="1 2" key="1">
    <citation type="journal article" date="2015" name="Genome Biol.">
        <title>Comparative genomics of Steinernema reveals deeply conserved gene regulatory networks.</title>
        <authorList>
            <person name="Dillman A.R."/>
            <person name="Macchietto M."/>
            <person name="Porter C.F."/>
            <person name="Rogers A."/>
            <person name="Williams B."/>
            <person name="Antoshechkin I."/>
            <person name="Lee M.M."/>
            <person name="Goodwin Z."/>
            <person name="Lu X."/>
            <person name="Lewis E.E."/>
            <person name="Goodrich-Blair H."/>
            <person name="Stock S.P."/>
            <person name="Adams B.J."/>
            <person name="Sternberg P.W."/>
            <person name="Mortazavi A."/>
        </authorList>
    </citation>
    <scope>NUCLEOTIDE SEQUENCE [LARGE SCALE GENOMIC DNA]</scope>
    <source>
        <strain evidence="1 2">ALL</strain>
    </source>
</reference>
<organism evidence="1 2">
    <name type="scientific">Steinernema carpocapsae</name>
    <name type="common">Entomopathogenic nematode</name>
    <dbReference type="NCBI Taxonomy" id="34508"/>
    <lineage>
        <taxon>Eukaryota</taxon>
        <taxon>Metazoa</taxon>
        <taxon>Ecdysozoa</taxon>
        <taxon>Nematoda</taxon>
        <taxon>Chromadorea</taxon>
        <taxon>Rhabditida</taxon>
        <taxon>Tylenchina</taxon>
        <taxon>Panagrolaimomorpha</taxon>
        <taxon>Strongyloidoidea</taxon>
        <taxon>Steinernematidae</taxon>
        <taxon>Steinernema</taxon>
    </lineage>
</organism>
<dbReference type="EMBL" id="AZBU02000010">
    <property type="protein sequence ID" value="TKR62169.1"/>
    <property type="molecule type" value="Genomic_DNA"/>
</dbReference>
<gene>
    <name evidence="1" type="ORF">L596_026163</name>
</gene>
<comment type="caution">
    <text evidence="1">The sequence shown here is derived from an EMBL/GenBank/DDBJ whole genome shotgun (WGS) entry which is preliminary data.</text>
</comment>
<protein>
    <submittedName>
        <fullName evidence="1">Uncharacterized protein</fullName>
    </submittedName>
</protein>
<dbReference type="Proteomes" id="UP000298663">
    <property type="component" value="Unassembled WGS sequence"/>
</dbReference>
<keyword evidence="2" id="KW-1185">Reference proteome</keyword>
<evidence type="ECO:0000313" key="1">
    <source>
        <dbReference type="EMBL" id="TKR62169.1"/>
    </source>
</evidence>